<dbReference type="Proteomes" id="UP000622797">
    <property type="component" value="Unassembled WGS sequence"/>
</dbReference>
<reference evidence="2" key="2">
    <citation type="submission" date="2020-05" db="EMBL/GenBank/DDBJ databases">
        <authorList>
            <person name="Kim H.-S."/>
            <person name="Proctor R.H."/>
            <person name="Brown D.W."/>
        </authorList>
    </citation>
    <scope>NUCLEOTIDE SEQUENCE</scope>
    <source>
        <strain evidence="2">NRRL 20472</strain>
    </source>
</reference>
<comment type="caution">
    <text evidence="2">The sequence shown here is derived from an EMBL/GenBank/DDBJ whole genome shotgun (WGS) entry which is preliminary data.</text>
</comment>
<dbReference type="EMBL" id="JABEXW010000559">
    <property type="protein sequence ID" value="KAF4962220.1"/>
    <property type="molecule type" value="Genomic_DNA"/>
</dbReference>
<feature type="domain" description="Apple" evidence="1">
    <location>
        <begin position="45"/>
        <end position="99"/>
    </location>
</feature>
<dbReference type="OrthoDB" id="5098550at2759"/>
<sequence>MTASPTELTATTSTTAYITAKTTSANSAPSCPVDFPSDSSCGVYVQYTGQGTYLKDISGTRAVDECVQFCIDQPTCNLFAHGDAFCELWSGKHHSTGNTTTWSWYELDWFCVKRKPQWRDG</sequence>
<proteinExistence type="predicted"/>
<protein>
    <recommendedName>
        <fullName evidence="1">Apple domain-containing protein</fullName>
    </recommendedName>
</protein>
<evidence type="ECO:0000313" key="2">
    <source>
        <dbReference type="EMBL" id="KAF4962220.1"/>
    </source>
</evidence>
<keyword evidence="3" id="KW-1185">Reference proteome</keyword>
<evidence type="ECO:0000259" key="1">
    <source>
        <dbReference type="Pfam" id="PF00024"/>
    </source>
</evidence>
<reference evidence="2" key="1">
    <citation type="journal article" date="2020" name="BMC Genomics">
        <title>Correction to: Identification and distribution of gene clusters required for synthesis of sphingolipid metabolism inhibitors in diverse species of the filamentous fungus Fusarium.</title>
        <authorList>
            <person name="Kim H.S."/>
            <person name="Lohmar J.M."/>
            <person name="Busman M."/>
            <person name="Brown D.W."/>
            <person name="Naumann T.A."/>
            <person name="Divon H.H."/>
            <person name="Lysoe E."/>
            <person name="Uhlig S."/>
            <person name="Proctor R.H."/>
        </authorList>
    </citation>
    <scope>NUCLEOTIDE SEQUENCE</scope>
    <source>
        <strain evidence="2">NRRL 20472</strain>
    </source>
</reference>
<dbReference type="AlphaFoldDB" id="A0A8H4TQH1"/>
<evidence type="ECO:0000313" key="3">
    <source>
        <dbReference type="Proteomes" id="UP000622797"/>
    </source>
</evidence>
<organism evidence="2 3">
    <name type="scientific">Fusarium sarcochroum</name>
    <dbReference type="NCBI Taxonomy" id="1208366"/>
    <lineage>
        <taxon>Eukaryota</taxon>
        <taxon>Fungi</taxon>
        <taxon>Dikarya</taxon>
        <taxon>Ascomycota</taxon>
        <taxon>Pezizomycotina</taxon>
        <taxon>Sordariomycetes</taxon>
        <taxon>Hypocreomycetidae</taxon>
        <taxon>Hypocreales</taxon>
        <taxon>Nectriaceae</taxon>
        <taxon>Fusarium</taxon>
        <taxon>Fusarium lateritium species complex</taxon>
    </lineage>
</organism>
<dbReference type="Pfam" id="PF00024">
    <property type="entry name" value="PAN_1"/>
    <property type="match status" value="1"/>
</dbReference>
<accession>A0A8H4TQH1</accession>
<gene>
    <name evidence="2" type="ORF">FSARC_9689</name>
</gene>
<dbReference type="InterPro" id="IPR003609">
    <property type="entry name" value="Pan_app"/>
</dbReference>
<name>A0A8H4TQH1_9HYPO</name>